<reference evidence="1" key="1">
    <citation type="submission" date="2022-12" db="EMBL/GenBank/DDBJ databases">
        <authorList>
            <person name="Alioto T."/>
            <person name="Alioto T."/>
            <person name="Gomez Garrido J."/>
        </authorList>
    </citation>
    <scope>NUCLEOTIDE SEQUENCE</scope>
</reference>
<gene>
    <name evidence="1" type="ORF">PODLI_1B034123</name>
</gene>
<dbReference type="Proteomes" id="UP001178461">
    <property type="component" value="Chromosome 5"/>
</dbReference>
<dbReference type="AlphaFoldDB" id="A0AA35KCZ4"/>
<keyword evidence="2" id="KW-1185">Reference proteome</keyword>
<organism evidence="1 2">
    <name type="scientific">Podarcis lilfordi</name>
    <name type="common">Lilford's wall lizard</name>
    <dbReference type="NCBI Taxonomy" id="74358"/>
    <lineage>
        <taxon>Eukaryota</taxon>
        <taxon>Metazoa</taxon>
        <taxon>Chordata</taxon>
        <taxon>Craniata</taxon>
        <taxon>Vertebrata</taxon>
        <taxon>Euteleostomi</taxon>
        <taxon>Lepidosauria</taxon>
        <taxon>Squamata</taxon>
        <taxon>Bifurcata</taxon>
        <taxon>Unidentata</taxon>
        <taxon>Episquamata</taxon>
        <taxon>Laterata</taxon>
        <taxon>Lacertibaenia</taxon>
        <taxon>Lacertidae</taxon>
        <taxon>Podarcis</taxon>
    </lineage>
</organism>
<evidence type="ECO:0000313" key="1">
    <source>
        <dbReference type="EMBL" id="CAI5775955.1"/>
    </source>
</evidence>
<dbReference type="EMBL" id="OX395130">
    <property type="protein sequence ID" value="CAI5775955.1"/>
    <property type="molecule type" value="Genomic_DNA"/>
</dbReference>
<evidence type="ECO:0000313" key="2">
    <source>
        <dbReference type="Proteomes" id="UP001178461"/>
    </source>
</evidence>
<accession>A0AA35KCZ4</accession>
<name>A0AA35KCZ4_9SAUR</name>
<sequence>MPKTALHQTCLIQGPANWSSFMKKQQALLILSCGQAWWGALLSGFEKAPAWCRWKEHRMQPHLSCLKLCKRDIKAALPVGNQSNNRYQVILTPGTVATSTIVFRSSVETEFNIAC</sequence>
<protein>
    <submittedName>
        <fullName evidence="1">Uncharacterized protein</fullName>
    </submittedName>
</protein>
<proteinExistence type="predicted"/>